<protein>
    <submittedName>
        <fullName evidence="2">Uncharacterized protein</fullName>
    </submittedName>
</protein>
<keyword evidence="3" id="KW-1185">Reference proteome</keyword>
<sequence>MAQTEKITDCDFTEGISVLINFAKDIEAILKKDKNMVKTTKQAAKAKFAELEMLFAQKELQIAELKAQIRLYQTKESNEIAYYRGKLEENQNILKDVLRENTDSFKKH</sequence>
<accession>A0AAV4MZR5</accession>
<feature type="coiled-coil region" evidence="1">
    <location>
        <begin position="46"/>
        <end position="75"/>
    </location>
</feature>
<comment type="caution">
    <text evidence="2">The sequence shown here is derived from an EMBL/GenBank/DDBJ whole genome shotgun (WGS) entry which is preliminary data.</text>
</comment>
<evidence type="ECO:0000313" key="2">
    <source>
        <dbReference type="EMBL" id="GIX77419.1"/>
    </source>
</evidence>
<reference evidence="2 3" key="1">
    <citation type="submission" date="2021-06" db="EMBL/GenBank/DDBJ databases">
        <title>Caerostris extrusa draft genome.</title>
        <authorList>
            <person name="Kono N."/>
            <person name="Arakawa K."/>
        </authorList>
    </citation>
    <scope>NUCLEOTIDE SEQUENCE [LARGE SCALE GENOMIC DNA]</scope>
</reference>
<evidence type="ECO:0000313" key="3">
    <source>
        <dbReference type="Proteomes" id="UP001054945"/>
    </source>
</evidence>
<proteinExistence type="predicted"/>
<organism evidence="2 3">
    <name type="scientific">Caerostris extrusa</name>
    <name type="common">Bark spider</name>
    <name type="synonym">Caerostris bankana</name>
    <dbReference type="NCBI Taxonomy" id="172846"/>
    <lineage>
        <taxon>Eukaryota</taxon>
        <taxon>Metazoa</taxon>
        <taxon>Ecdysozoa</taxon>
        <taxon>Arthropoda</taxon>
        <taxon>Chelicerata</taxon>
        <taxon>Arachnida</taxon>
        <taxon>Araneae</taxon>
        <taxon>Araneomorphae</taxon>
        <taxon>Entelegynae</taxon>
        <taxon>Araneoidea</taxon>
        <taxon>Araneidae</taxon>
        <taxon>Caerostris</taxon>
    </lineage>
</organism>
<name>A0AAV4MZR5_CAEEX</name>
<evidence type="ECO:0000256" key="1">
    <source>
        <dbReference type="SAM" id="Coils"/>
    </source>
</evidence>
<keyword evidence="1" id="KW-0175">Coiled coil</keyword>
<dbReference type="EMBL" id="BPLR01020325">
    <property type="protein sequence ID" value="GIX77419.1"/>
    <property type="molecule type" value="Genomic_DNA"/>
</dbReference>
<dbReference type="Proteomes" id="UP001054945">
    <property type="component" value="Unassembled WGS sequence"/>
</dbReference>
<dbReference type="AlphaFoldDB" id="A0AAV4MZR5"/>
<gene>
    <name evidence="2" type="ORF">CEXT_650341</name>
</gene>